<protein>
    <submittedName>
        <fullName evidence="3">Haloacid dehalogenase type II</fullName>
    </submittedName>
</protein>
<dbReference type="SFLD" id="SFLDG01135">
    <property type="entry name" value="C1.5.6:_HAD__Beta-PGM__Phospha"/>
    <property type="match status" value="1"/>
</dbReference>
<dbReference type="EMBL" id="PXYT01000001">
    <property type="protein sequence ID" value="PSR31681.1"/>
    <property type="molecule type" value="Genomic_DNA"/>
</dbReference>
<dbReference type="SFLD" id="SFLDF00045">
    <property type="entry name" value="2-haloacid_dehalogenase"/>
    <property type="match status" value="1"/>
</dbReference>
<name>A0A2T2XAZ3_9FIRM</name>
<dbReference type="SUPFAM" id="SSF56784">
    <property type="entry name" value="HAD-like"/>
    <property type="match status" value="1"/>
</dbReference>
<comment type="similarity">
    <text evidence="1">Belongs to the HAD-like hydrolase superfamily. S-2-haloalkanoic acid dehalogenase family.</text>
</comment>
<organism evidence="3 4">
    <name type="scientific">Sulfobacillus benefaciens</name>
    <dbReference type="NCBI Taxonomy" id="453960"/>
    <lineage>
        <taxon>Bacteria</taxon>
        <taxon>Bacillati</taxon>
        <taxon>Bacillota</taxon>
        <taxon>Clostridia</taxon>
        <taxon>Eubacteriales</taxon>
        <taxon>Clostridiales Family XVII. Incertae Sedis</taxon>
        <taxon>Sulfobacillus</taxon>
    </lineage>
</organism>
<dbReference type="GO" id="GO:0019120">
    <property type="term" value="F:hydrolase activity, acting on acid halide bonds, in C-halide compounds"/>
    <property type="evidence" value="ECO:0007669"/>
    <property type="project" value="InterPro"/>
</dbReference>
<dbReference type="SFLD" id="SFLDS00003">
    <property type="entry name" value="Haloacid_Dehalogenase"/>
    <property type="match status" value="1"/>
</dbReference>
<dbReference type="Proteomes" id="UP000242699">
    <property type="component" value="Unassembled WGS sequence"/>
</dbReference>
<dbReference type="InterPro" id="IPR023214">
    <property type="entry name" value="HAD_sf"/>
</dbReference>
<dbReference type="Gene3D" id="3.40.50.1000">
    <property type="entry name" value="HAD superfamily/HAD-like"/>
    <property type="match status" value="1"/>
</dbReference>
<dbReference type="InterPro" id="IPR051540">
    <property type="entry name" value="S-2-haloacid_dehalogenase"/>
</dbReference>
<evidence type="ECO:0000313" key="4">
    <source>
        <dbReference type="Proteomes" id="UP000242699"/>
    </source>
</evidence>
<evidence type="ECO:0000313" key="3">
    <source>
        <dbReference type="EMBL" id="PSR31681.1"/>
    </source>
</evidence>
<dbReference type="NCBIfam" id="TIGR01428">
    <property type="entry name" value="HAD_type_II"/>
    <property type="match status" value="1"/>
</dbReference>
<keyword evidence="2" id="KW-0378">Hydrolase</keyword>
<comment type="caution">
    <text evidence="3">The sequence shown here is derived from an EMBL/GenBank/DDBJ whole genome shotgun (WGS) entry which is preliminary data.</text>
</comment>
<dbReference type="InterPro" id="IPR006439">
    <property type="entry name" value="HAD-SF_hydro_IA"/>
</dbReference>
<dbReference type="PRINTS" id="PR00413">
    <property type="entry name" value="HADHALOGNASE"/>
</dbReference>
<dbReference type="AlphaFoldDB" id="A0A2T2XAZ3"/>
<dbReference type="InterPro" id="IPR023198">
    <property type="entry name" value="PGP-like_dom2"/>
</dbReference>
<dbReference type="SFLD" id="SFLDG01129">
    <property type="entry name" value="C1.5:_HAD__Beta-PGM__Phosphata"/>
    <property type="match status" value="1"/>
</dbReference>
<evidence type="ECO:0000256" key="2">
    <source>
        <dbReference type="ARBA" id="ARBA00022801"/>
    </source>
</evidence>
<gene>
    <name evidence="3" type="ORF">C7B43_00190</name>
</gene>
<dbReference type="Gene3D" id="1.10.150.240">
    <property type="entry name" value="Putative phosphatase, domain 2"/>
    <property type="match status" value="1"/>
</dbReference>
<dbReference type="InterPro" id="IPR036412">
    <property type="entry name" value="HAD-like_sf"/>
</dbReference>
<sequence length="259" mass="29432">MDRELAGVFSGNTLSVPLYDKKMVTWRNWNECFLEERQHMRRIVFDAYGTLLDLTAIMARVRAVTEDRGEEFLALWRQKQLEYAFLRTIMGRYAPFRQITQDALDYVLERFGLRVNPSERERLVNGWTAAEAFPDAGPALKALRSAGWSPLILSNGDPMMLQASVAHSGLLPLLDDVLSIEDVHRFKPDPRAYQIVLDRYGGTADQVTFVSSNGWDVAGAVAFGFTVFWINRTHTVLEHLNLPPTAQLTSLTELTRQLL</sequence>
<proteinExistence type="inferred from homology"/>
<dbReference type="NCBIfam" id="TIGR01493">
    <property type="entry name" value="HAD-SF-IA-v2"/>
    <property type="match status" value="1"/>
</dbReference>
<evidence type="ECO:0000256" key="1">
    <source>
        <dbReference type="ARBA" id="ARBA00008106"/>
    </source>
</evidence>
<dbReference type="InterPro" id="IPR006328">
    <property type="entry name" value="2-HAD"/>
</dbReference>
<accession>A0A2T2XAZ3</accession>
<dbReference type="Pfam" id="PF00702">
    <property type="entry name" value="Hydrolase"/>
    <property type="match status" value="1"/>
</dbReference>
<dbReference type="PANTHER" id="PTHR43316:SF3">
    <property type="entry name" value="HALOACID DEHALOGENASE, TYPE II (AFU_ORTHOLOGUE AFUA_2G07750)-RELATED"/>
    <property type="match status" value="1"/>
</dbReference>
<dbReference type="CDD" id="cd02588">
    <property type="entry name" value="HAD_L2-DEX"/>
    <property type="match status" value="1"/>
</dbReference>
<dbReference type="PANTHER" id="PTHR43316">
    <property type="entry name" value="HYDROLASE, HALOACID DELAHOGENASE-RELATED"/>
    <property type="match status" value="1"/>
</dbReference>
<reference evidence="3 4" key="1">
    <citation type="journal article" date="2014" name="BMC Genomics">
        <title>Comparison of environmental and isolate Sulfobacillus genomes reveals diverse carbon, sulfur, nitrogen, and hydrogen metabolisms.</title>
        <authorList>
            <person name="Justice N.B."/>
            <person name="Norman A."/>
            <person name="Brown C.T."/>
            <person name="Singh A."/>
            <person name="Thomas B.C."/>
            <person name="Banfield J.F."/>
        </authorList>
    </citation>
    <scope>NUCLEOTIDE SEQUENCE [LARGE SCALE GENOMIC DNA]</scope>
    <source>
        <strain evidence="3">AMDSBA1</strain>
    </source>
</reference>